<protein>
    <recommendedName>
        <fullName evidence="3">KAP NTPase domain-containing protein</fullName>
    </recommendedName>
</protein>
<gene>
    <name evidence="4" type="ORF">D7Z54_29890</name>
</gene>
<dbReference type="EMBL" id="RBVX01000055">
    <property type="protein sequence ID" value="RSL29695.1"/>
    <property type="molecule type" value="Genomic_DNA"/>
</dbReference>
<feature type="transmembrane region" description="Helical" evidence="2">
    <location>
        <begin position="196"/>
        <end position="217"/>
    </location>
</feature>
<feature type="compositionally biased region" description="Polar residues" evidence="1">
    <location>
        <begin position="231"/>
        <end position="241"/>
    </location>
</feature>
<keyword evidence="2" id="KW-1133">Transmembrane helix</keyword>
<keyword evidence="5" id="KW-1185">Reference proteome</keyword>
<feature type="transmembrane region" description="Helical" evidence="2">
    <location>
        <begin position="170"/>
        <end position="190"/>
    </location>
</feature>
<name>A0A428MU87_9BACI</name>
<evidence type="ECO:0000256" key="1">
    <source>
        <dbReference type="SAM" id="MobiDB-lite"/>
    </source>
</evidence>
<dbReference type="InterPro" id="IPR011646">
    <property type="entry name" value="KAP_P-loop"/>
</dbReference>
<accession>A0A428MU87</accession>
<sequence>MLENVNNGCDEIYRNTTNITISGEEGKLGKVQKKKQTENLYLEDRPTLKDEFYYQDIANTLKDTIKEVEFPTHIGLMGTWGSGKSTVLKLTRNILKDSPEYGMKTVSVWKFSDNSTSLHRNIIKQIRRTLGVKDPDDLDAIHNQSGTSTQRGLIGTILRMKFSDKRVRRALISLFMLQSLVFVILGLSVFSWITSILTVFGISAVTNLSALTTIYSLSGIADSQYQNTVSKTFSPPDTTETNSKRNSKRPLIPTYKMKRKNNLFWYLKT</sequence>
<feature type="domain" description="KAP NTPase" evidence="3">
    <location>
        <begin position="54"/>
        <end position="133"/>
    </location>
</feature>
<reference evidence="4 5" key="1">
    <citation type="submission" date="2018-10" db="EMBL/GenBank/DDBJ databases">
        <title>Draft genome sequence of Bacillus salarius IM0101, isolated from a hypersaline soil in Inner Mongolia, China.</title>
        <authorList>
            <person name="Yamprayoonswat W."/>
            <person name="Boonvisut S."/>
            <person name="Jumpathong W."/>
            <person name="Sittihan S."/>
            <person name="Ruangsuj P."/>
            <person name="Wanthongcharoen S."/>
            <person name="Thongpramul N."/>
            <person name="Pimmason S."/>
            <person name="Yu B."/>
            <person name="Yasawong M."/>
        </authorList>
    </citation>
    <scope>NUCLEOTIDE SEQUENCE [LARGE SCALE GENOMIC DNA]</scope>
    <source>
        <strain evidence="4 5">IM0101</strain>
    </source>
</reference>
<comment type="caution">
    <text evidence="4">The sequence shown here is derived from an EMBL/GenBank/DDBJ whole genome shotgun (WGS) entry which is preliminary data.</text>
</comment>
<dbReference type="InterPro" id="IPR027417">
    <property type="entry name" value="P-loop_NTPase"/>
</dbReference>
<dbReference type="Pfam" id="PF07693">
    <property type="entry name" value="KAP_NTPase"/>
    <property type="match status" value="1"/>
</dbReference>
<organism evidence="4 5">
    <name type="scientific">Salibacterium salarium</name>
    <dbReference type="NCBI Taxonomy" id="284579"/>
    <lineage>
        <taxon>Bacteria</taxon>
        <taxon>Bacillati</taxon>
        <taxon>Bacillota</taxon>
        <taxon>Bacilli</taxon>
        <taxon>Bacillales</taxon>
        <taxon>Bacillaceae</taxon>
    </lineage>
</organism>
<evidence type="ECO:0000313" key="5">
    <source>
        <dbReference type="Proteomes" id="UP000275076"/>
    </source>
</evidence>
<dbReference type="Gene3D" id="3.40.50.300">
    <property type="entry name" value="P-loop containing nucleotide triphosphate hydrolases"/>
    <property type="match status" value="1"/>
</dbReference>
<dbReference type="OrthoDB" id="88903at2"/>
<dbReference type="Proteomes" id="UP000275076">
    <property type="component" value="Unassembled WGS sequence"/>
</dbReference>
<evidence type="ECO:0000259" key="3">
    <source>
        <dbReference type="Pfam" id="PF07693"/>
    </source>
</evidence>
<evidence type="ECO:0000313" key="4">
    <source>
        <dbReference type="EMBL" id="RSL29695.1"/>
    </source>
</evidence>
<keyword evidence="2" id="KW-0472">Membrane</keyword>
<keyword evidence="2" id="KW-0812">Transmembrane</keyword>
<dbReference type="SUPFAM" id="SSF52540">
    <property type="entry name" value="P-loop containing nucleoside triphosphate hydrolases"/>
    <property type="match status" value="1"/>
</dbReference>
<proteinExistence type="predicted"/>
<feature type="region of interest" description="Disordered" evidence="1">
    <location>
        <begin position="231"/>
        <end position="250"/>
    </location>
</feature>
<evidence type="ECO:0000256" key="2">
    <source>
        <dbReference type="SAM" id="Phobius"/>
    </source>
</evidence>
<dbReference type="AlphaFoldDB" id="A0A428MU87"/>